<proteinExistence type="predicted"/>
<accession>A0A7W7CCR8</accession>
<evidence type="ECO:0000313" key="2">
    <source>
        <dbReference type="EMBL" id="MBB4678790.1"/>
    </source>
</evidence>
<protein>
    <submittedName>
        <fullName evidence="2">Uncharacterized protein</fullName>
    </submittedName>
</protein>
<sequence>MPDAERRARAEHRDALIVVVIAEISFAAAPLVWSTSPIAASTAPFGPTGSRVIIVAVMVALAIGAVLTGLWARTSGQVRLATVVLLWLTIITAAVIAIATLLTGSALSWLLLGGAFASLPLLRAAHRVVGAPPATDRTTGGRSP</sequence>
<reference evidence="2 3" key="1">
    <citation type="submission" date="2020-08" db="EMBL/GenBank/DDBJ databases">
        <title>Sequencing the genomes of 1000 actinobacteria strains.</title>
        <authorList>
            <person name="Klenk H.-P."/>
        </authorList>
    </citation>
    <scope>NUCLEOTIDE SEQUENCE [LARGE SCALE GENOMIC DNA]</scope>
    <source>
        <strain evidence="2 3">DSM 44230</strain>
    </source>
</reference>
<gene>
    <name evidence="2" type="ORF">HNR67_004908</name>
</gene>
<keyword evidence="1" id="KW-0812">Transmembrane</keyword>
<feature type="transmembrane region" description="Helical" evidence="1">
    <location>
        <begin position="84"/>
        <end position="112"/>
    </location>
</feature>
<evidence type="ECO:0000313" key="3">
    <source>
        <dbReference type="Proteomes" id="UP000533598"/>
    </source>
</evidence>
<dbReference type="Proteomes" id="UP000533598">
    <property type="component" value="Unassembled WGS sequence"/>
</dbReference>
<keyword evidence="1" id="KW-1133">Transmembrane helix</keyword>
<dbReference type="EMBL" id="JACHMH010000001">
    <property type="protein sequence ID" value="MBB4678790.1"/>
    <property type="molecule type" value="Genomic_DNA"/>
</dbReference>
<comment type="caution">
    <text evidence="2">The sequence shown here is derived from an EMBL/GenBank/DDBJ whole genome shotgun (WGS) entry which is preliminary data.</text>
</comment>
<name>A0A7W7CCR8_9PSEU</name>
<organism evidence="2 3">
    <name type="scientific">Crossiella cryophila</name>
    <dbReference type="NCBI Taxonomy" id="43355"/>
    <lineage>
        <taxon>Bacteria</taxon>
        <taxon>Bacillati</taxon>
        <taxon>Actinomycetota</taxon>
        <taxon>Actinomycetes</taxon>
        <taxon>Pseudonocardiales</taxon>
        <taxon>Pseudonocardiaceae</taxon>
        <taxon>Crossiella</taxon>
    </lineage>
</organism>
<feature type="transmembrane region" description="Helical" evidence="1">
    <location>
        <begin position="15"/>
        <end position="33"/>
    </location>
</feature>
<dbReference type="AlphaFoldDB" id="A0A7W7CCR8"/>
<keyword evidence="1" id="KW-0472">Membrane</keyword>
<feature type="transmembrane region" description="Helical" evidence="1">
    <location>
        <begin position="53"/>
        <end position="72"/>
    </location>
</feature>
<keyword evidence="3" id="KW-1185">Reference proteome</keyword>
<dbReference type="RefSeq" id="WP_185004620.1">
    <property type="nucleotide sequence ID" value="NZ_BAAAUI010000052.1"/>
</dbReference>
<evidence type="ECO:0000256" key="1">
    <source>
        <dbReference type="SAM" id="Phobius"/>
    </source>
</evidence>